<dbReference type="EMBL" id="UXAT02000014">
    <property type="protein sequence ID" value="VUX46440.1"/>
    <property type="molecule type" value="Genomic_DNA"/>
</dbReference>
<protein>
    <submittedName>
        <fullName evidence="2">Uncharacterized protein</fullName>
    </submittedName>
</protein>
<evidence type="ECO:0000313" key="2">
    <source>
        <dbReference type="EMBL" id="VUX46440.1"/>
    </source>
</evidence>
<accession>A0A564WD69</accession>
<sequence length="96" mass="10422">MAALPRHPECEDSSQPFSTQYAIRAYLGCVFFVWYAALQQGIKAVLVLHCSISELRGFGCKARKEGSSATSPTSPRREASLLDLPGLVPGIFFVSS</sequence>
<keyword evidence="1" id="KW-0812">Transmembrane</keyword>
<evidence type="ECO:0000313" key="3">
    <source>
        <dbReference type="Proteomes" id="UP000326641"/>
    </source>
</evidence>
<dbReference type="AlphaFoldDB" id="A0A564WD69"/>
<keyword evidence="3" id="KW-1185">Reference proteome</keyword>
<proteinExistence type="predicted"/>
<evidence type="ECO:0000256" key="1">
    <source>
        <dbReference type="SAM" id="Phobius"/>
    </source>
</evidence>
<organism evidence="2 3">
    <name type="scientific">Candidatus Defluviicoccus seviourii</name>
    <dbReference type="NCBI Taxonomy" id="2565273"/>
    <lineage>
        <taxon>Bacteria</taxon>
        <taxon>Pseudomonadati</taxon>
        <taxon>Pseudomonadota</taxon>
        <taxon>Alphaproteobacteria</taxon>
        <taxon>Rhodospirillales</taxon>
        <taxon>Rhodospirillaceae</taxon>
        <taxon>Defluviicoccus</taxon>
    </lineage>
</organism>
<gene>
    <name evidence="2" type="ORF">DF3PA_210053</name>
</gene>
<comment type="caution">
    <text evidence="2">The sequence shown here is derived from an EMBL/GenBank/DDBJ whole genome shotgun (WGS) entry which is preliminary data.</text>
</comment>
<dbReference type="Proteomes" id="UP000326641">
    <property type="component" value="Unassembled WGS sequence"/>
</dbReference>
<reference evidence="2" key="1">
    <citation type="submission" date="2018-11" db="EMBL/GenBank/DDBJ databases">
        <authorList>
            <person name="Onetto C."/>
        </authorList>
    </citation>
    <scope>NUCLEOTIDE SEQUENCE [LARGE SCALE GENOMIC DNA]</scope>
</reference>
<keyword evidence="1" id="KW-0472">Membrane</keyword>
<keyword evidence="1" id="KW-1133">Transmembrane helix</keyword>
<feature type="transmembrane region" description="Helical" evidence="1">
    <location>
        <begin position="21"/>
        <end position="38"/>
    </location>
</feature>
<name>A0A564WD69_9PROT</name>